<dbReference type="Pfam" id="PF00982">
    <property type="entry name" value="Glyco_transf_20"/>
    <property type="match status" value="1"/>
</dbReference>
<dbReference type="InterPro" id="IPR001830">
    <property type="entry name" value="Glyco_trans_20"/>
</dbReference>
<dbReference type="Gene3D" id="3.40.50.2000">
    <property type="entry name" value="Glycogen Phosphorylase B"/>
    <property type="match status" value="2"/>
</dbReference>
<dbReference type="PANTHER" id="PTHR10788">
    <property type="entry name" value="TREHALOSE-6-PHOSPHATE SYNTHASE"/>
    <property type="match status" value="1"/>
</dbReference>
<dbReference type="GO" id="GO:0005992">
    <property type="term" value="P:trehalose biosynthetic process"/>
    <property type="evidence" value="ECO:0007669"/>
    <property type="project" value="InterPro"/>
</dbReference>
<dbReference type="GO" id="GO:0004805">
    <property type="term" value="F:trehalose-phosphatase activity"/>
    <property type="evidence" value="ECO:0007669"/>
    <property type="project" value="TreeGrafter"/>
</dbReference>
<evidence type="ECO:0000313" key="2">
    <source>
        <dbReference type="EMBL" id="GGF53244.1"/>
    </source>
</evidence>
<evidence type="ECO:0000313" key="3">
    <source>
        <dbReference type="Proteomes" id="UP000649179"/>
    </source>
</evidence>
<sequence length="476" mass="53791">MSRSRRKLPPADLVVVANRLPVDKVVEDDGSVSFRRSPGGLVSALMPVMKANEGAWIGWPGGTGDDDQLDPFVDDGLQLVPVSLTEDEYAEFYEGFSNATLWPLYHDLVAKPEFHREWWESYVRVNRRFAERAAGVAAENAVVWVQDYQLQLVPQMLRELRPDLRIGFYLHIPFPPGELFSQLPWRRQLLEGLLGADLVGFQRPGAAQNFVRLVRQRVGHRTQRDQVFMPDGRTVTAKAFPISIDVEVFDTLARSEGVERRAAEIRSAVGDNRTIFLGVDRLDYTKGIYARLRAFSELVAEGELRVEDCVFVQVATPSRERVEQYRLMRDDIDRLVGRVNGDHALIGRPAISYLHSSYPQEEMAALYRACDIMVVTPFRDGMNLVAKEYVACRLDETGSLVLSEFAGAAAELRQAYLVNPYDIDGMKAQMLAAYHADEREQRRRMRAMRKTVAEHDVARWASSFLSALDGPEDGVA</sequence>
<dbReference type="GO" id="GO:0005829">
    <property type="term" value="C:cytosol"/>
    <property type="evidence" value="ECO:0007669"/>
    <property type="project" value="TreeGrafter"/>
</dbReference>
<organism evidence="2 3">
    <name type="scientific">Marmoricola endophyticus</name>
    <dbReference type="NCBI Taxonomy" id="2040280"/>
    <lineage>
        <taxon>Bacteria</taxon>
        <taxon>Bacillati</taxon>
        <taxon>Actinomycetota</taxon>
        <taxon>Actinomycetes</taxon>
        <taxon>Propionibacteriales</taxon>
        <taxon>Nocardioidaceae</taxon>
        <taxon>Marmoricola</taxon>
    </lineage>
</organism>
<comment type="similarity">
    <text evidence="1">Belongs to the glycosyltransferase 20 family.</text>
</comment>
<name>A0A917BQP7_9ACTN</name>
<reference evidence="2" key="2">
    <citation type="submission" date="2020-09" db="EMBL/GenBank/DDBJ databases">
        <authorList>
            <person name="Sun Q."/>
            <person name="Zhou Y."/>
        </authorList>
    </citation>
    <scope>NUCLEOTIDE SEQUENCE</scope>
    <source>
        <strain evidence="2">CGMCC 1.16067</strain>
    </source>
</reference>
<reference evidence="2" key="1">
    <citation type="journal article" date="2014" name="Int. J. Syst. Evol. Microbiol.">
        <title>Complete genome sequence of Corynebacterium casei LMG S-19264T (=DSM 44701T), isolated from a smear-ripened cheese.</title>
        <authorList>
            <consortium name="US DOE Joint Genome Institute (JGI-PGF)"/>
            <person name="Walter F."/>
            <person name="Albersmeier A."/>
            <person name="Kalinowski J."/>
            <person name="Ruckert C."/>
        </authorList>
    </citation>
    <scope>NUCLEOTIDE SEQUENCE</scope>
    <source>
        <strain evidence="2">CGMCC 1.16067</strain>
    </source>
</reference>
<proteinExistence type="inferred from homology"/>
<dbReference type="PANTHER" id="PTHR10788:SF106">
    <property type="entry name" value="BCDNA.GH08860"/>
    <property type="match status" value="1"/>
</dbReference>
<dbReference type="AlphaFoldDB" id="A0A917BQP7"/>
<protein>
    <submittedName>
        <fullName evidence="2">Trehalose-phosphate synthase</fullName>
    </submittedName>
</protein>
<dbReference type="RefSeq" id="WP_188780408.1">
    <property type="nucleotide sequence ID" value="NZ_BMKQ01000001.1"/>
</dbReference>
<dbReference type="CDD" id="cd03788">
    <property type="entry name" value="GT20_TPS"/>
    <property type="match status" value="1"/>
</dbReference>
<dbReference type="EMBL" id="BMKQ01000001">
    <property type="protein sequence ID" value="GGF53244.1"/>
    <property type="molecule type" value="Genomic_DNA"/>
</dbReference>
<dbReference type="GO" id="GO:0003825">
    <property type="term" value="F:alpha,alpha-trehalose-phosphate synthase (UDP-forming) activity"/>
    <property type="evidence" value="ECO:0007669"/>
    <property type="project" value="TreeGrafter"/>
</dbReference>
<evidence type="ECO:0000256" key="1">
    <source>
        <dbReference type="ARBA" id="ARBA00008799"/>
    </source>
</evidence>
<comment type="caution">
    <text evidence="2">The sequence shown here is derived from an EMBL/GenBank/DDBJ whole genome shotgun (WGS) entry which is preliminary data.</text>
</comment>
<accession>A0A917BQP7</accession>
<keyword evidence="3" id="KW-1185">Reference proteome</keyword>
<dbReference type="SUPFAM" id="SSF53756">
    <property type="entry name" value="UDP-Glycosyltransferase/glycogen phosphorylase"/>
    <property type="match status" value="1"/>
</dbReference>
<gene>
    <name evidence="2" type="primary">otsA</name>
    <name evidence="2" type="ORF">GCM10011519_28940</name>
</gene>
<dbReference type="Proteomes" id="UP000649179">
    <property type="component" value="Unassembled WGS sequence"/>
</dbReference>